<sequence length="135" mass="16053">MRKIIKIFALVITIVSVFTLSVKSLNYYDLYFEKTNDNIIKGSYEELNKNLSYETIYNVDLNKDEQDAINYAIKTNIFKGININKKDIQDKFNNECVKVRPVYREIKGEIIKDYKTWNDKKEIIIKIPINVEFIR</sequence>
<protein>
    <submittedName>
        <fullName evidence="1">Uncharacterized protein</fullName>
    </submittedName>
</protein>
<proteinExistence type="predicted"/>
<evidence type="ECO:0000313" key="1">
    <source>
        <dbReference type="EMBL" id="MDQ0556039.1"/>
    </source>
</evidence>
<reference evidence="1 2" key="1">
    <citation type="submission" date="2023-07" db="EMBL/GenBank/DDBJ databases">
        <title>Genomic Encyclopedia of Type Strains, Phase IV (KMG-IV): sequencing the most valuable type-strain genomes for metagenomic binning, comparative biology and taxonomic classification.</title>
        <authorList>
            <person name="Goeker M."/>
        </authorList>
    </citation>
    <scope>NUCLEOTIDE SEQUENCE [LARGE SCALE GENOMIC DNA]</scope>
    <source>
        <strain evidence="1 2">DSM 15049</strain>
    </source>
</reference>
<evidence type="ECO:0000313" key="2">
    <source>
        <dbReference type="Proteomes" id="UP001232584"/>
    </source>
</evidence>
<gene>
    <name evidence="1" type="ORF">QOZ92_001152</name>
</gene>
<comment type="caution">
    <text evidence="1">The sequence shown here is derived from an EMBL/GenBank/DDBJ whole genome shotgun (WGS) entry which is preliminary data.</text>
</comment>
<accession>A0ABU0MZK4</accession>
<keyword evidence="2" id="KW-1185">Reference proteome</keyword>
<organism evidence="1 2">
    <name type="scientific">Paraclostridium ghonii</name>
    <dbReference type="NCBI Taxonomy" id="29358"/>
    <lineage>
        <taxon>Bacteria</taxon>
        <taxon>Bacillati</taxon>
        <taxon>Bacillota</taxon>
        <taxon>Clostridia</taxon>
        <taxon>Peptostreptococcales</taxon>
        <taxon>Peptostreptococcaceae</taxon>
        <taxon>Paraclostridium</taxon>
    </lineage>
</organism>
<dbReference type="RefSeq" id="WP_307504451.1">
    <property type="nucleotide sequence ID" value="NZ_BAAACE010000028.1"/>
</dbReference>
<dbReference type="EMBL" id="JAUSWG010000004">
    <property type="protein sequence ID" value="MDQ0556039.1"/>
    <property type="molecule type" value="Genomic_DNA"/>
</dbReference>
<name>A0ABU0MZK4_9FIRM</name>
<dbReference type="Proteomes" id="UP001232584">
    <property type="component" value="Unassembled WGS sequence"/>
</dbReference>